<dbReference type="InterPro" id="IPR004447">
    <property type="entry name" value="Peptidase_S41A"/>
</dbReference>
<dbReference type="CDD" id="cd07560">
    <property type="entry name" value="Peptidase_S41_CPP"/>
    <property type="match status" value="1"/>
</dbReference>
<keyword evidence="4" id="KW-0720">Serine protease</keyword>
<dbReference type="InterPro" id="IPR005151">
    <property type="entry name" value="Tail-specific_protease"/>
</dbReference>
<evidence type="ECO:0000256" key="5">
    <source>
        <dbReference type="SAM" id="MobiDB-lite"/>
    </source>
</evidence>
<dbReference type="GO" id="GO:0004175">
    <property type="term" value="F:endopeptidase activity"/>
    <property type="evidence" value="ECO:0007669"/>
    <property type="project" value="TreeGrafter"/>
</dbReference>
<dbReference type="Gene3D" id="3.90.226.10">
    <property type="entry name" value="2-enoyl-CoA Hydratase, Chain A, domain 1"/>
    <property type="match status" value="1"/>
</dbReference>
<dbReference type="SMART" id="SM00228">
    <property type="entry name" value="PDZ"/>
    <property type="match status" value="1"/>
</dbReference>
<dbReference type="InterPro" id="IPR041489">
    <property type="entry name" value="PDZ_6"/>
</dbReference>
<keyword evidence="3" id="KW-0378">Hydrolase</keyword>
<dbReference type="Proteomes" id="UP000002630">
    <property type="component" value="Linkage Group LG04"/>
</dbReference>
<feature type="compositionally biased region" description="Gly residues" evidence="5">
    <location>
        <begin position="98"/>
        <end position="112"/>
    </location>
</feature>
<dbReference type="EMBL" id="FN649729">
    <property type="protein sequence ID" value="CBJ29210.1"/>
    <property type="molecule type" value="Genomic_DNA"/>
</dbReference>
<dbReference type="GO" id="GO:0006508">
    <property type="term" value="P:proteolysis"/>
    <property type="evidence" value="ECO:0007669"/>
    <property type="project" value="UniProtKB-KW"/>
</dbReference>
<dbReference type="CDD" id="cd06782">
    <property type="entry name" value="cpPDZ_CPP-like"/>
    <property type="match status" value="1"/>
</dbReference>
<feature type="domain" description="PDZ" evidence="6">
    <location>
        <begin position="381"/>
        <end position="448"/>
    </location>
</feature>
<evidence type="ECO:0000256" key="3">
    <source>
        <dbReference type="ARBA" id="ARBA00022801"/>
    </source>
</evidence>
<dbReference type="InterPro" id="IPR001478">
    <property type="entry name" value="PDZ"/>
</dbReference>
<evidence type="ECO:0000256" key="4">
    <source>
        <dbReference type="ARBA" id="ARBA00022825"/>
    </source>
</evidence>
<dbReference type="PROSITE" id="PS50106">
    <property type="entry name" value="PDZ"/>
    <property type="match status" value="1"/>
</dbReference>
<dbReference type="EMBL" id="FN647986">
    <property type="protein sequence ID" value="CBJ29210.1"/>
    <property type="molecule type" value="Genomic_DNA"/>
</dbReference>
<evidence type="ECO:0000313" key="8">
    <source>
        <dbReference type="Proteomes" id="UP000002630"/>
    </source>
</evidence>
<dbReference type="OMA" id="AYERAFH"/>
<dbReference type="InterPro" id="IPR029045">
    <property type="entry name" value="ClpP/crotonase-like_dom_sf"/>
</dbReference>
<dbReference type="OrthoDB" id="43580at2759"/>
<organism evidence="7 8">
    <name type="scientific">Ectocarpus siliculosus</name>
    <name type="common">Brown alga</name>
    <name type="synonym">Conferva siliculosa</name>
    <dbReference type="NCBI Taxonomy" id="2880"/>
    <lineage>
        <taxon>Eukaryota</taxon>
        <taxon>Sar</taxon>
        <taxon>Stramenopiles</taxon>
        <taxon>Ochrophyta</taxon>
        <taxon>PX clade</taxon>
        <taxon>Phaeophyceae</taxon>
        <taxon>Ectocarpales</taxon>
        <taxon>Ectocarpaceae</taxon>
        <taxon>Ectocarpus</taxon>
    </lineage>
</organism>
<evidence type="ECO:0000259" key="6">
    <source>
        <dbReference type="PROSITE" id="PS50106"/>
    </source>
</evidence>
<keyword evidence="8" id="KW-1185">Reference proteome</keyword>
<dbReference type="Gene3D" id="2.30.42.10">
    <property type="match status" value="1"/>
</dbReference>
<sequence>MALPLWQRRPRVQVRPSAVAAVAAVAASRATHPPPSAFRRARPGQAPPILGGGRCGGGNNGLGDGNSRQVHIPLTVLQGWFDGLGAGDSLGDADKGGGGESGGGGKSGGAGGDKAKRKSGGSSSSSSPSSSSRGPGKATPPLQGGPGSSSLFSMLGRLGDGGGTSSGGSGKSTKAESGTTAKGKDGQAEDATGEDGGQQGFGPMQTLAAVGESFSAGAAAFQERFSEISPQNVTLVLGGGKVANVMVPWKGVGIYAGGLLSGLALAVGLLTVPYSDLGSPGLRKSLTLFENVLVDIDQGYVEEVNPERLLETAVGSMLRTLDPYTEYQNNQAAADLKETVSGRYGGVGLVISGGKQRGEQQQTTGEAEPPKGGQTSVGGGVQKDGGGKGRGTIVRGAKREAGKDGITVVSAFEGYAFDAGMRAGDKITAINGKPVEGITVEKARDQLRGEPNSKVSISFLRDTSNGQTEQEITLTRRLVKLRDVKLATLVGDVKNAPVGYMQLSGFSMGAAQELQQAYRYLDSAAEGGLRGVILDMRGNPGGLLEAAVDVSALFVPDGSRIVSIKGRNFQDVTYGSSQGPVRPASTPLVVLTNGGTASAAEIVSGAVQDLDAGVIVGVGNGRTYGKGLVQNVAELPYNNALKYTVAKYYTPSGRCIQSVNYKEGGVAMGEEKQSSGFGFEASEVPELERKEFVTTHGRVVFDGGGVEADVKVKLPKPSALEIALQVQGAYFDFAGQWTKTHTFKGTDVVTDGVLRDFKNFVYKRQKEGTYDLAAIYGPQLESLESILEDSNLGHYEKLVEPLPKKLTQEMLTAFDSRKERIRASLEEAILSRYLPESMVLRKQLDRDPQFQVALELVQDKGMYNRIITPADAKLTEDVLRSFGQALEDSVQRGDLRLDLSSDDGAGITITPTSTAAGARPRAGDGGISTGPNRRSLPQR</sequence>
<dbReference type="InParanoid" id="D7FJW2"/>
<dbReference type="SMART" id="SM00245">
    <property type="entry name" value="TSPc"/>
    <property type="match status" value="1"/>
</dbReference>
<feature type="compositionally biased region" description="Gly residues" evidence="5">
    <location>
        <begin position="375"/>
        <end position="390"/>
    </location>
</feature>
<accession>D7FJW2</accession>
<dbReference type="AlphaFoldDB" id="D7FJW2"/>
<dbReference type="STRING" id="2880.D7FJW2"/>
<feature type="compositionally biased region" description="Polar residues" evidence="5">
    <location>
        <begin position="929"/>
        <end position="939"/>
    </location>
</feature>
<evidence type="ECO:0000256" key="1">
    <source>
        <dbReference type="ARBA" id="ARBA00009179"/>
    </source>
</evidence>
<dbReference type="Pfam" id="PF17820">
    <property type="entry name" value="PDZ_6"/>
    <property type="match status" value="1"/>
</dbReference>
<feature type="region of interest" description="Disordered" evidence="5">
    <location>
        <begin position="29"/>
        <end position="66"/>
    </location>
</feature>
<evidence type="ECO:0000313" key="7">
    <source>
        <dbReference type="EMBL" id="CBJ29210.1"/>
    </source>
</evidence>
<dbReference type="PANTHER" id="PTHR32060">
    <property type="entry name" value="TAIL-SPECIFIC PROTEASE"/>
    <property type="match status" value="1"/>
</dbReference>
<keyword evidence="2" id="KW-0645">Protease</keyword>
<dbReference type="Gene3D" id="3.30.750.44">
    <property type="match status" value="1"/>
</dbReference>
<dbReference type="PANTHER" id="PTHR32060:SF22">
    <property type="entry name" value="CARBOXYL-TERMINAL-PROCESSING PEPTIDASE 3, CHLOROPLASTIC"/>
    <property type="match status" value="1"/>
</dbReference>
<evidence type="ECO:0000256" key="2">
    <source>
        <dbReference type="ARBA" id="ARBA00022670"/>
    </source>
</evidence>
<dbReference type="SUPFAM" id="SSF52096">
    <property type="entry name" value="ClpP/crotonase"/>
    <property type="match status" value="1"/>
</dbReference>
<reference evidence="7 8" key="1">
    <citation type="journal article" date="2010" name="Nature">
        <title>The Ectocarpus genome and the independent evolution of multicellularity in brown algae.</title>
        <authorList>
            <person name="Cock J.M."/>
            <person name="Sterck L."/>
            <person name="Rouze P."/>
            <person name="Scornet D."/>
            <person name="Allen A.E."/>
            <person name="Amoutzias G."/>
            <person name="Anthouard V."/>
            <person name="Artiguenave F."/>
            <person name="Aury J.M."/>
            <person name="Badger J.H."/>
            <person name="Beszteri B."/>
            <person name="Billiau K."/>
            <person name="Bonnet E."/>
            <person name="Bothwell J.H."/>
            <person name="Bowler C."/>
            <person name="Boyen C."/>
            <person name="Brownlee C."/>
            <person name="Carrano C.J."/>
            <person name="Charrier B."/>
            <person name="Cho G.Y."/>
            <person name="Coelho S.M."/>
            <person name="Collen J."/>
            <person name="Corre E."/>
            <person name="Da Silva C."/>
            <person name="Delage L."/>
            <person name="Delaroque N."/>
            <person name="Dittami S.M."/>
            <person name="Doulbeau S."/>
            <person name="Elias M."/>
            <person name="Farnham G."/>
            <person name="Gachon C.M."/>
            <person name="Gschloessl B."/>
            <person name="Heesch S."/>
            <person name="Jabbari K."/>
            <person name="Jubin C."/>
            <person name="Kawai H."/>
            <person name="Kimura K."/>
            <person name="Kloareg B."/>
            <person name="Kupper F.C."/>
            <person name="Lang D."/>
            <person name="Le Bail A."/>
            <person name="Leblanc C."/>
            <person name="Lerouge P."/>
            <person name="Lohr M."/>
            <person name="Lopez P.J."/>
            <person name="Martens C."/>
            <person name="Maumus F."/>
            <person name="Michel G."/>
            <person name="Miranda-Saavedra D."/>
            <person name="Morales J."/>
            <person name="Moreau H."/>
            <person name="Motomura T."/>
            <person name="Nagasato C."/>
            <person name="Napoli C.A."/>
            <person name="Nelson D.R."/>
            <person name="Nyvall-Collen P."/>
            <person name="Peters A.F."/>
            <person name="Pommier C."/>
            <person name="Potin P."/>
            <person name="Poulain J."/>
            <person name="Quesneville H."/>
            <person name="Read B."/>
            <person name="Rensing S.A."/>
            <person name="Ritter A."/>
            <person name="Rousvoal S."/>
            <person name="Samanta M."/>
            <person name="Samson G."/>
            <person name="Schroeder D.C."/>
            <person name="Segurens B."/>
            <person name="Strittmatter M."/>
            <person name="Tonon T."/>
            <person name="Tregear J.W."/>
            <person name="Valentin K."/>
            <person name="von Dassow P."/>
            <person name="Yamagishi T."/>
            <person name="Van de Peer Y."/>
            <person name="Wincker P."/>
        </authorList>
    </citation>
    <scope>NUCLEOTIDE SEQUENCE [LARGE SCALE GENOMIC DNA]</scope>
    <source>
        <strain evidence="8">Ec32 / CCAP1310/4</strain>
    </source>
</reference>
<dbReference type="eggNOG" id="ENOG502RW0A">
    <property type="taxonomic scope" value="Eukaryota"/>
</dbReference>
<feature type="compositionally biased region" description="Gly residues" evidence="5">
    <location>
        <begin position="158"/>
        <end position="170"/>
    </location>
</feature>
<feature type="region of interest" description="Disordered" evidence="5">
    <location>
        <begin position="901"/>
        <end position="939"/>
    </location>
</feature>
<dbReference type="NCBIfam" id="TIGR00225">
    <property type="entry name" value="prc"/>
    <property type="match status" value="1"/>
</dbReference>
<protein>
    <submittedName>
        <fullName evidence="7">Carboxy-terminal peptidase</fullName>
    </submittedName>
</protein>
<dbReference type="Pfam" id="PF03572">
    <property type="entry name" value="Peptidase_S41"/>
    <property type="match status" value="1"/>
</dbReference>
<feature type="compositionally biased region" description="Gly residues" evidence="5">
    <location>
        <begin position="50"/>
        <end position="64"/>
    </location>
</feature>
<name>D7FJW2_ECTSI</name>
<dbReference type="InterPro" id="IPR036034">
    <property type="entry name" value="PDZ_sf"/>
</dbReference>
<feature type="region of interest" description="Disordered" evidence="5">
    <location>
        <begin position="354"/>
        <end position="396"/>
    </location>
</feature>
<comment type="similarity">
    <text evidence="1">Belongs to the peptidase S41A family.</text>
</comment>
<dbReference type="SUPFAM" id="SSF50156">
    <property type="entry name" value="PDZ domain-like"/>
    <property type="match status" value="1"/>
</dbReference>
<feature type="region of interest" description="Disordered" evidence="5">
    <location>
        <begin position="91"/>
        <end position="203"/>
    </location>
</feature>
<feature type="compositionally biased region" description="Low complexity" evidence="5">
    <location>
        <begin position="171"/>
        <end position="180"/>
    </location>
</feature>
<proteinExistence type="inferred from homology"/>
<feature type="compositionally biased region" description="Low complexity" evidence="5">
    <location>
        <begin position="120"/>
        <end position="137"/>
    </location>
</feature>
<dbReference type="GO" id="GO:0008236">
    <property type="term" value="F:serine-type peptidase activity"/>
    <property type="evidence" value="ECO:0007669"/>
    <property type="project" value="UniProtKB-KW"/>
</dbReference>
<gene>
    <name evidence="7" type="ORF">Esi_0138_0042</name>
</gene>